<evidence type="ECO:0000313" key="4">
    <source>
        <dbReference type="Proteomes" id="UP000326759"/>
    </source>
</evidence>
<comment type="caution">
    <text evidence="3">The sequence shown here is derived from an EMBL/GenBank/DDBJ whole genome shotgun (WGS) entry which is preliminary data.</text>
</comment>
<dbReference type="PANTHER" id="PTHR10380:SF173">
    <property type="entry name" value="CUTICULAR PROTEIN 47EF, ISOFORM C-RELATED"/>
    <property type="match status" value="1"/>
</dbReference>
<dbReference type="PROSITE" id="PS51155">
    <property type="entry name" value="CHIT_BIND_RR_2"/>
    <property type="match status" value="1"/>
</dbReference>
<proteinExistence type="predicted"/>
<dbReference type="Pfam" id="PF00379">
    <property type="entry name" value="Chitin_bind_4"/>
    <property type="match status" value="1"/>
</dbReference>
<evidence type="ECO:0000256" key="1">
    <source>
        <dbReference type="ARBA" id="ARBA00022460"/>
    </source>
</evidence>
<dbReference type="EMBL" id="SEYY01002413">
    <property type="protein sequence ID" value="KAB7504773.1"/>
    <property type="molecule type" value="Genomic_DNA"/>
</dbReference>
<accession>A0A5N5TDP4</accession>
<dbReference type="Proteomes" id="UP000326759">
    <property type="component" value="Unassembled WGS sequence"/>
</dbReference>
<dbReference type="GO" id="GO:0062129">
    <property type="term" value="C:chitin-based extracellular matrix"/>
    <property type="evidence" value="ECO:0007669"/>
    <property type="project" value="TreeGrafter"/>
</dbReference>
<dbReference type="InterPro" id="IPR050468">
    <property type="entry name" value="Cuticle_Struct_Prot"/>
</dbReference>
<dbReference type="AlphaFoldDB" id="A0A5N5TDP4"/>
<protein>
    <submittedName>
        <fullName evidence="3">Cuticle protein</fullName>
    </submittedName>
</protein>
<gene>
    <name evidence="3" type="primary">CUPA1_0</name>
    <name evidence="3" type="ORF">Anas_05953</name>
</gene>
<dbReference type="InterPro" id="IPR031311">
    <property type="entry name" value="CHIT_BIND_RR_consensus"/>
</dbReference>
<reference evidence="3 4" key="1">
    <citation type="journal article" date="2019" name="PLoS Biol.">
        <title>Sex chromosomes control vertical transmission of feminizing Wolbachia symbionts in an isopod.</title>
        <authorList>
            <person name="Becking T."/>
            <person name="Chebbi M.A."/>
            <person name="Giraud I."/>
            <person name="Moumen B."/>
            <person name="Laverre T."/>
            <person name="Caubet Y."/>
            <person name="Peccoud J."/>
            <person name="Gilbert C."/>
            <person name="Cordaux R."/>
        </authorList>
    </citation>
    <scope>NUCLEOTIDE SEQUENCE [LARGE SCALE GENOMIC DNA]</scope>
    <source>
        <strain evidence="3">ANa2</strain>
        <tissue evidence="3">Whole body excluding digestive tract and cuticle</tissue>
    </source>
</reference>
<sequence>PFLFLIVTTAFAAPNSERDAKVLRDDRVHSEGGAYSFDIETDNGIKISEGGQPEGEAQAIHSAGEISYPLDNGDIFTLKYVANENGYQPESPYLPVAPAFPHPIPQFVLDQIAFAELQRAERERNLRS</sequence>
<feature type="non-terminal residue" evidence="3">
    <location>
        <position position="1"/>
    </location>
</feature>
<dbReference type="PANTHER" id="PTHR10380">
    <property type="entry name" value="CUTICLE PROTEIN"/>
    <property type="match status" value="1"/>
</dbReference>
<dbReference type="GO" id="GO:0008010">
    <property type="term" value="F:structural constituent of chitin-based larval cuticle"/>
    <property type="evidence" value="ECO:0007669"/>
    <property type="project" value="TreeGrafter"/>
</dbReference>
<evidence type="ECO:0000313" key="3">
    <source>
        <dbReference type="EMBL" id="KAB7504773.1"/>
    </source>
</evidence>
<name>A0A5N5TDP4_9CRUS</name>
<dbReference type="PROSITE" id="PS00233">
    <property type="entry name" value="CHIT_BIND_RR_1"/>
    <property type="match status" value="1"/>
</dbReference>
<organism evidence="3 4">
    <name type="scientific">Armadillidium nasatum</name>
    <dbReference type="NCBI Taxonomy" id="96803"/>
    <lineage>
        <taxon>Eukaryota</taxon>
        <taxon>Metazoa</taxon>
        <taxon>Ecdysozoa</taxon>
        <taxon>Arthropoda</taxon>
        <taxon>Crustacea</taxon>
        <taxon>Multicrustacea</taxon>
        <taxon>Malacostraca</taxon>
        <taxon>Eumalacostraca</taxon>
        <taxon>Peracarida</taxon>
        <taxon>Isopoda</taxon>
        <taxon>Oniscidea</taxon>
        <taxon>Crinocheta</taxon>
        <taxon>Armadillidiidae</taxon>
        <taxon>Armadillidium</taxon>
    </lineage>
</organism>
<dbReference type="OrthoDB" id="6360922at2759"/>
<evidence type="ECO:0000256" key="2">
    <source>
        <dbReference type="PROSITE-ProRule" id="PRU00497"/>
    </source>
</evidence>
<keyword evidence="1 2" id="KW-0193">Cuticle</keyword>
<keyword evidence="4" id="KW-1185">Reference proteome</keyword>
<dbReference type="InterPro" id="IPR000618">
    <property type="entry name" value="Insect_cuticle"/>
</dbReference>